<accession>A0A8J2FVZ3</accession>
<organism evidence="1 2">
    <name type="scientific">Candidatus Methylacidithermus pantelleriae</name>
    <dbReference type="NCBI Taxonomy" id="2744239"/>
    <lineage>
        <taxon>Bacteria</taxon>
        <taxon>Pseudomonadati</taxon>
        <taxon>Verrucomicrobiota</taxon>
        <taxon>Methylacidiphilae</taxon>
        <taxon>Methylacidiphilales</taxon>
        <taxon>Methylacidiphilaceae</taxon>
        <taxon>Candidatus Methylacidithermus</taxon>
    </lineage>
</organism>
<evidence type="ECO:0000313" key="1">
    <source>
        <dbReference type="EMBL" id="CAF0696182.1"/>
    </source>
</evidence>
<dbReference type="Proteomes" id="UP000663859">
    <property type="component" value="Unassembled WGS sequence"/>
</dbReference>
<dbReference type="EMBL" id="CAJNOB010000012">
    <property type="protein sequence ID" value="CAF0696182.1"/>
    <property type="molecule type" value="Genomic_DNA"/>
</dbReference>
<comment type="caution">
    <text evidence="1">The sequence shown here is derived from an EMBL/GenBank/DDBJ whole genome shotgun (WGS) entry which is preliminary data.</text>
</comment>
<gene>
    <name evidence="1" type="ORF">MPNT_20142</name>
</gene>
<reference evidence="1" key="1">
    <citation type="submission" date="2021-02" db="EMBL/GenBank/DDBJ databases">
        <authorList>
            <person name="Cremers G."/>
            <person name="Picone N."/>
        </authorList>
    </citation>
    <scope>NUCLEOTIDE SEQUENCE</scope>
    <source>
        <strain evidence="1">PQ17</strain>
    </source>
</reference>
<evidence type="ECO:0000313" key="2">
    <source>
        <dbReference type="Proteomes" id="UP000663859"/>
    </source>
</evidence>
<dbReference type="AlphaFoldDB" id="A0A8J2FVZ3"/>
<sequence>MPGLGVAWALYGRFDPAVERFSVSPKKNAYGRNQAGGAYRAAIRQASQGGV</sequence>
<proteinExistence type="predicted"/>
<keyword evidence="2" id="KW-1185">Reference proteome</keyword>
<protein>
    <submittedName>
        <fullName evidence="1">Uncharacterized protein</fullName>
    </submittedName>
</protein>
<name>A0A8J2FVZ3_9BACT</name>